<comment type="caution">
    <text evidence="1">The sequence shown here is derived from an EMBL/GenBank/DDBJ whole genome shotgun (WGS) entry which is preliminary data.</text>
</comment>
<accession>A0A3M7QV59</accession>
<name>A0A3M7QV59_BRAPC</name>
<dbReference type="EMBL" id="REGN01005100">
    <property type="protein sequence ID" value="RNA14845.1"/>
    <property type="molecule type" value="Genomic_DNA"/>
</dbReference>
<dbReference type="AlphaFoldDB" id="A0A3M7QV59"/>
<sequence>MIEYNFNYRMKQKESGESKHFEKLKNLESIFSRRSGHSVNFPKKIMVKLRFLFNFNFFDHKKLNTKTMKALTVITKYT</sequence>
<evidence type="ECO:0000313" key="1">
    <source>
        <dbReference type="EMBL" id="RNA14845.1"/>
    </source>
</evidence>
<organism evidence="1 2">
    <name type="scientific">Brachionus plicatilis</name>
    <name type="common">Marine rotifer</name>
    <name type="synonym">Brachionus muelleri</name>
    <dbReference type="NCBI Taxonomy" id="10195"/>
    <lineage>
        <taxon>Eukaryota</taxon>
        <taxon>Metazoa</taxon>
        <taxon>Spiralia</taxon>
        <taxon>Gnathifera</taxon>
        <taxon>Rotifera</taxon>
        <taxon>Eurotatoria</taxon>
        <taxon>Monogononta</taxon>
        <taxon>Pseudotrocha</taxon>
        <taxon>Ploima</taxon>
        <taxon>Brachionidae</taxon>
        <taxon>Brachionus</taxon>
    </lineage>
</organism>
<reference evidence="1 2" key="1">
    <citation type="journal article" date="2018" name="Sci. Rep.">
        <title>Genomic signatures of local adaptation to the degree of environmental predictability in rotifers.</title>
        <authorList>
            <person name="Franch-Gras L."/>
            <person name="Hahn C."/>
            <person name="Garcia-Roger E.M."/>
            <person name="Carmona M.J."/>
            <person name="Serra M."/>
            <person name="Gomez A."/>
        </authorList>
    </citation>
    <scope>NUCLEOTIDE SEQUENCE [LARGE SCALE GENOMIC DNA]</scope>
    <source>
        <strain evidence="1">HYR1</strain>
    </source>
</reference>
<proteinExistence type="predicted"/>
<protein>
    <submittedName>
        <fullName evidence="1">Uncharacterized protein</fullName>
    </submittedName>
</protein>
<evidence type="ECO:0000313" key="2">
    <source>
        <dbReference type="Proteomes" id="UP000276133"/>
    </source>
</evidence>
<dbReference type="Proteomes" id="UP000276133">
    <property type="component" value="Unassembled WGS sequence"/>
</dbReference>
<gene>
    <name evidence="1" type="ORF">BpHYR1_035803</name>
</gene>
<keyword evidence="2" id="KW-1185">Reference proteome</keyword>